<dbReference type="Proteomes" id="UP000199331">
    <property type="component" value="Unassembled WGS sequence"/>
</dbReference>
<evidence type="ECO:0000313" key="4">
    <source>
        <dbReference type="Proteomes" id="UP000199331"/>
    </source>
</evidence>
<dbReference type="GO" id="GO:0008168">
    <property type="term" value="F:methyltransferase activity"/>
    <property type="evidence" value="ECO:0007669"/>
    <property type="project" value="UniProtKB-KW"/>
</dbReference>
<protein>
    <submittedName>
        <fullName evidence="3">Predicted O-methyltransferase YrrM</fullName>
    </submittedName>
</protein>
<dbReference type="AlphaFoldDB" id="A0A1I5M639"/>
<keyword evidence="2 3" id="KW-0808">Transferase</keyword>
<dbReference type="PANTHER" id="PTHR40048:SF1">
    <property type="entry name" value="RHAMNOSYL O-METHYLTRANSFERASE"/>
    <property type="match status" value="1"/>
</dbReference>
<sequence>MRRYISDNRPSFVSILETGTARGFSAICMAKALDDAGVNGHVITIDRLPHLNPIFWNCIDDLDGKKTRRELLEPWRSLCDRITFLQGDTLNQIRKVGLNRVNFAYLDAQHSREDVLNEFAFVKRLQFKGDIVFFDDVTREQFPGVCDAVDELEQREDYFVHRIRAGRGFAWAIRK</sequence>
<organism evidence="3 4">
    <name type="scientific">Qipengyuania nanhaisediminis</name>
    <dbReference type="NCBI Taxonomy" id="604088"/>
    <lineage>
        <taxon>Bacteria</taxon>
        <taxon>Pseudomonadati</taxon>
        <taxon>Pseudomonadota</taxon>
        <taxon>Alphaproteobacteria</taxon>
        <taxon>Sphingomonadales</taxon>
        <taxon>Erythrobacteraceae</taxon>
        <taxon>Qipengyuania</taxon>
    </lineage>
</organism>
<proteinExistence type="predicted"/>
<dbReference type="PANTHER" id="PTHR40048">
    <property type="entry name" value="RHAMNOSYL O-METHYLTRANSFERASE"/>
    <property type="match status" value="1"/>
</dbReference>
<dbReference type="GO" id="GO:0005886">
    <property type="term" value="C:plasma membrane"/>
    <property type="evidence" value="ECO:0007669"/>
    <property type="project" value="TreeGrafter"/>
</dbReference>
<dbReference type="GO" id="GO:0032259">
    <property type="term" value="P:methylation"/>
    <property type="evidence" value="ECO:0007669"/>
    <property type="project" value="UniProtKB-KW"/>
</dbReference>
<reference evidence="4" key="1">
    <citation type="submission" date="2016-10" db="EMBL/GenBank/DDBJ databases">
        <authorList>
            <person name="Varghese N."/>
            <person name="Submissions S."/>
        </authorList>
    </citation>
    <scope>NUCLEOTIDE SEQUENCE [LARGE SCALE GENOMIC DNA]</scope>
    <source>
        <strain evidence="4">CGMCC 1.7715</strain>
    </source>
</reference>
<evidence type="ECO:0000313" key="3">
    <source>
        <dbReference type="EMBL" id="SFP04963.1"/>
    </source>
</evidence>
<keyword evidence="1 3" id="KW-0489">Methyltransferase</keyword>
<dbReference type="EMBL" id="FOWZ01000002">
    <property type="protein sequence ID" value="SFP04963.1"/>
    <property type="molecule type" value="Genomic_DNA"/>
</dbReference>
<dbReference type="SUPFAM" id="SSF53335">
    <property type="entry name" value="S-adenosyl-L-methionine-dependent methyltransferases"/>
    <property type="match status" value="1"/>
</dbReference>
<evidence type="ECO:0000256" key="2">
    <source>
        <dbReference type="ARBA" id="ARBA00022679"/>
    </source>
</evidence>
<gene>
    <name evidence="3" type="ORF">SAMN04488060_1144</name>
</gene>
<evidence type="ECO:0000256" key="1">
    <source>
        <dbReference type="ARBA" id="ARBA00022603"/>
    </source>
</evidence>
<keyword evidence="4" id="KW-1185">Reference proteome</keyword>
<dbReference type="InterPro" id="IPR029063">
    <property type="entry name" value="SAM-dependent_MTases_sf"/>
</dbReference>
<dbReference type="Gene3D" id="3.40.50.150">
    <property type="entry name" value="Vaccinia Virus protein VP39"/>
    <property type="match status" value="1"/>
</dbReference>
<dbReference type="Pfam" id="PF13578">
    <property type="entry name" value="Methyltransf_24"/>
    <property type="match status" value="1"/>
</dbReference>
<name>A0A1I5M639_9SPHN</name>
<accession>A0A1I5M639</accession>